<feature type="domain" description="Large ribosomal subunit protein uL11 N-terminal" evidence="10">
    <location>
        <begin position="9"/>
        <end position="66"/>
    </location>
</feature>
<dbReference type="FunFam" id="1.10.10.250:FF:000001">
    <property type="entry name" value="50S ribosomal protein L11"/>
    <property type="match status" value="1"/>
</dbReference>
<keyword evidence="3 7" id="KW-0694">RNA-binding</keyword>
<dbReference type="FunFam" id="3.30.1550.10:FF:000001">
    <property type="entry name" value="50S ribosomal protein L11"/>
    <property type="match status" value="1"/>
</dbReference>
<evidence type="ECO:0000256" key="7">
    <source>
        <dbReference type="HAMAP-Rule" id="MF_00736"/>
    </source>
</evidence>
<geneLocation type="chloroplast" evidence="11"/>
<evidence type="ECO:0000256" key="2">
    <source>
        <dbReference type="ARBA" id="ARBA00022730"/>
    </source>
</evidence>
<dbReference type="GO" id="GO:0006412">
    <property type="term" value="P:translation"/>
    <property type="evidence" value="ECO:0007669"/>
    <property type="project" value="UniProtKB-UniRule"/>
</dbReference>
<keyword evidence="2 7" id="KW-0699">rRNA-binding</keyword>
<dbReference type="AlphaFoldDB" id="A0A8K1YUH1"/>
<evidence type="ECO:0000256" key="4">
    <source>
        <dbReference type="ARBA" id="ARBA00022980"/>
    </source>
</evidence>
<keyword evidence="11" id="KW-0934">Plastid</keyword>
<evidence type="ECO:0000256" key="1">
    <source>
        <dbReference type="ARBA" id="ARBA00010537"/>
    </source>
</evidence>
<dbReference type="InterPro" id="IPR020784">
    <property type="entry name" value="Ribosomal_uL11_N"/>
</dbReference>
<dbReference type="InterPro" id="IPR036796">
    <property type="entry name" value="Ribosomal_uL11_N_sf"/>
</dbReference>
<keyword evidence="4 7" id="KW-0689">Ribosomal protein</keyword>
<dbReference type="SUPFAM" id="SSF46906">
    <property type="entry name" value="Ribosomal protein L11, C-terminal domain"/>
    <property type="match status" value="1"/>
</dbReference>
<dbReference type="InterPro" id="IPR036769">
    <property type="entry name" value="Ribosomal_uL11_C_sf"/>
</dbReference>
<dbReference type="GO" id="GO:0022625">
    <property type="term" value="C:cytosolic large ribosomal subunit"/>
    <property type="evidence" value="ECO:0007669"/>
    <property type="project" value="TreeGrafter"/>
</dbReference>
<dbReference type="InterPro" id="IPR000911">
    <property type="entry name" value="Ribosomal_uL11"/>
</dbReference>
<dbReference type="SUPFAM" id="SSF54747">
    <property type="entry name" value="Ribosomal L11/L12e N-terminal domain"/>
    <property type="match status" value="1"/>
</dbReference>
<dbReference type="GO" id="GO:0003735">
    <property type="term" value="F:structural constituent of ribosome"/>
    <property type="evidence" value="ECO:0007669"/>
    <property type="project" value="InterPro"/>
</dbReference>
<dbReference type="NCBIfam" id="TIGR01632">
    <property type="entry name" value="L11_bact"/>
    <property type="match status" value="1"/>
</dbReference>
<protein>
    <recommendedName>
        <fullName evidence="6 7">Large ribosomal subunit protein uL11c</fullName>
    </recommendedName>
</protein>
<dbReference type="Pfam" id="PF00298">
    <property type="entry name" value="Ribosomal_L11"/>
    <property type="match status" value="1"/>
</dbReference>
<dbReference type="PANTHER" id="PTHR11661:SF1">
    <property type="entry name" value="LARGE RIBOSOMAL SUBUNIT PROTEIN UL11M"/>
    <property type="match status" value="1"/>
</dbReference>
<evidence type="ECO:0000313" key="11">
    <source>
        <dbReference type="EMBL" id="UEQ12016.1"/>
    </source>
</evidence>
<sequence length="142" mass="14938">MPKKVVAVVKLALNAGKATPAPPIGPALGQHGVNIVMFCKDYNARTADKPGFIIPVEISIYEDRSFTFVLKTPPASVLLAKAAGVSKGSGEPRTHLVGSISKQQLADIAKTKLEDLNTKNLDQAMKIIAGTASNMGITVVQD</sequence>
<dbReference type="PANTHER" id="PTHR11661">
    <property type="entry name" value="60S RIBOSOMAL PROTEIN L12"/>
    <property type="match status" value="1"/>
</dbReference>
<dbReference type="CDD" id="cd00349">
    <property type="entry name" value="Ribosomal_L11"/>
    <property type="match status" value="1"/>
</dbReference>
<evidence type="ECO:0000256" key="3">
    <source>
        <dbReference type="ARBA" id="ARBA00022884"/>
    </source>
</evidence>
<dbReference type="SMART" id="SM00649">
    <property type="entry name" value="RL11"/>
    <property type="match status" value="1"/>
</dbReference>
<comment type="subcellular location">
    <subcellularLocation>
        <location evidence="7">Plastid</location>
        <location evidence="7">Chloroplast</location>
    </subcellularLocation>
</comment>
<gene>
    <name evidence="7 11" type="primary">rpl11</name>
</gene>
<keyword evidence="5 7" id="KW-0687">Ribonucleoprotein</keyword>
<name>A0A8K1YUH1_9FLOR</name>
<dbReference type="GO" id="GO:0070180">
    <property type="term" value="F:large ribosomal subunit rRNA binding"/>
    <property type="evidence" value="ECO:0007669"/>
    <property type="project" value="UniProtKB-UniRule"/>
</dbReference>
<dbReference type="EMBL" id="MK641509">
    <property type="protein sequence ID" value="UEQ12016.1"/>
    <property type="molecule type" value="Genomic_DNA"/>
</dbReference>
<dbReference type="Pfam" id="PF03946">
    <property type="entry name" value="Ribosomal_L11_N"/>
    <property type="match status" value="1"/>
</dbReference>
<comment type="similarity">
    <text evidence="1 7 8">Belongs to the universal ribosomal protein uL11 family.</text>
</comment>
<dbReference type="HAMAP" id="MF_00736">
    <property type="entry name" value="Ribosomal_uL11"/>
    <property type="match status" value="1"/>
</dbReference>
<dbReference type="GO" id="GO:0009507">
    <property type="term" value="C:chloroplast"/>
    <property type="evidence" value="ECO:0007669"/>
    <property type="project" value="UniProtKB-SubCell"/>
</dbReference>
<dbReference type="InterPro" id="IPR006519">
    <property type="entry name" value="Ribosomal_uL11_bac-typ"/>
</dbReference>
<dbReference type="InterPro" id="IPR020783">
    <property type="entry name" value="Ribosomal_uL11_C"/>
</dbReference>
<evidence type="ECO:0000259" key="9">
    <source>
        <dbReference type="Pfam" id="PF00298"/>
    </source>
</evidence>
<dbReference type="Gene3D" id="1.10.10.250">
    <property type="entry name" value="Ribosomal protein L11, C-terminal domain"/>
    <property type="match status" value="1"/>
</dbReference>
<accession>A0A8K1YUH1</accession>
<dbReference type="Gene3D" id="3.30.1550.10">
    <property type="entry name" value="Ribosomal protein L11/L12, N-terminal domain"/>
    <property type="match status" value="1"/>
</dbReference>
<evidence type="ECO:0000259" key="10">
    <source>
        <dbReference type="Pfam" id="PF03946"/>
    </source>
</evidence>
<keyword evidence="11" id="KW-0150">Chloroplast</keyword>
<comment type="function">
    <text evidence="7">Forms part of the ribosomal stalk which helps the ribosome interact with GTP-bound translation factors.</text>
</comment>
<evidence type="ECO:0000256" key="6">
    <source>
        <dbReference type="ARBA" id="ARBA00068991"/>
    </source>
</evidence>
<proteinExistence type="inferred from homology"/>
<feature type="domain" description="Large ribosomal subunit protein uL11 C-terminal" evidence="9">
    <location>
        <begin position="71"/>
        <end position="139"/>
    </location>
</feature>
<evidence type="ECO:0000256" key="5">
    <source>
        <dbReference type="ARBA" id="ARBA00023274"/>
    </source>
</evidence>
<comment type="subunit">
    <text evidence="7">Part of the ribosomal stalk of the 50S ribosomal subunit. Interacts with L10 and the large rRNA to form the base of the stalk. L10 forms an elongated spine to which L12 dimers bind in a sequential fashion forming a multimeric L10(L12)X complex.</text>
</comment>
<evidence type="ECO:0000256" key="8">
    <source>
        <dbReference type="RuleBase" id="RU003978"/>
    </source>
</evidence>
<organism evidence="11">
    <name type="scientific">Kumanoa mahlacensis</name>
    <dbReference type="NCBI Taxonomy" id="1196387"/>
    <lineage>
        <taxon>Eukaryota</taxon>
        <taxon>Rhodophyta</taxon>
        <taxon>Florideophyceae</taxon>
        <taxon>Nemaliophycidae</taxon>
        <taxon>Batrachospermales</taxon>
        <taxon>Batrachospermaceae</taxon>
        <taxon>Kumanoa</taxon>
    </lineage>
</organism>
<reference evidence="11" key="1">
    <citation type="submission" date="2019-03" db="EMBL/GenBank/DDBJ databases">
        <title>Phycologia Chloroplast and mitochondrial genomes of Kumanoa mahlacensis.</title>
        <authorList>
            <person name="Fang K."/>
        </authorList>
    </citation>
    <scope>NUCLEOTIDE SEQUENCE</scope>
    <source>
        <strain evidence="11">SAS-FKP1701</strain>
    </source>
</reference>